<evidence type="ECO:0000313" key="3">
    <source>
        <dbReference type="Proteomes" id="UP001278500"/>
    </source>
</evidence>
<comment type="caution">
    <text evidence="2">The sequence shown here is derived from an EMBL/GenBank/DDBJ whole genome shotgun (WGS) entry which is preliminary data.</text>
</comment>
<accession>A0AAE0J8R4</accession>
<protein>
    <submittedName>
        <fullName evidence="2">Uncharacterized protein</fullName>
    </submittedName>
</protein>
<proteinExistence type="predicted"/>
<gene>
    <name evidence="2" type="ORF">B0H65DRAFT_579438</name>
</gene>
<sequence length="390" mass="44057">MPPTPAEALNTSLSRNLSGRGDPVTDPVTDKCLDRCINRAARKQMPPDQHRRLLSLLCLMQLSIQWWLAKRADDLKQVPLAVAREHLKAEHEAFARESELLDAQRKQIDSEKQMLARAKSFLDRERQALAAEKRKLFVERQHLEAEKKMVRARHEALVQASVPILEQEERMTIIPQETGSLGGKPQHSNSEKTLTTPTSRKRTLSNANLDEDFSLPPERQSPRHRIETQVTQPTPAPASGPTRVTVSPLEAGIRTTIAVLNLHIHAIPNPLQKLDINVSPAIMAAVIDGLFRVQDQSKLESWRSFERAGNPGQWYCWFGLINHGDRHTSVADGKCVCKHVRTPGLLRNHYPRCILVRRNGGTGLCSFVWRELLEQEERERTSGVEAMNEA</sequence>
<organism evidence="2 3">
    <name type="scientific">Neurospora tetraspora</name>
    <dbReference type="NCBI Taxonomy" id="94610"/>
    <lineage>
        <taxon>Eukaryota</taxon>
        <taxon>Fungi</taxon>
        <taxon>Dikarya</taxon>
        <taxon>Ascomycota</taxon>
        <taxon>Pezizomycotina</taxon>
        <taxon>Sordariomycetes</taxon>
        <taxon>Sordariomycetidae</taxon>
        <taxon>Sordariales</taxon>
        <taxon>Sordariaceae</taxon>
        <taxon>Neurospora</taxon>
    </lineage>
</organism>
<feature type="region of interest" description="Disordered" evidence="1">
    <location>
        <begin position="177"/>
        <end position="244"/>
    </location>
</feature>
<dbReference type="AlphaFoldDB" id="A0AAE0J8R4"/>
<reference evidence="2" key="1">
    <citation type="journal article" date="2023" name="Mol. Phylogenet. Evol.">
        <title>Genome-scale phylogeny and comparative genomics of the fungal order Sordariales.</title>
        <authorList>
            <person name="Hensen N."/>
            <person name="Bonometti L."/>
            <person name="Westerberg I."/>
            <person name="Brannstrom I.O."/>
            <person name="Guillou S."/>
            <person name="Cros-Aarteil S."/>
            <person name="Calhoun S."/>
            <person name="Haridas S."/>
            <person name="Kuo A."/>
            <person name="Mondo S."/>
            <person name="Pangilinan J."/>
            <person name="Riley R."/>
            <person name="LaButti K."/>
            <person name="Andreopoulos B."/>
            <person name="Lipzen A."/>
            <person name="Chen C."/>
            <person name="Yan M."/>
            <person name="Daum C."/>
            <person name="Ng V."/>
            <person name="Clum A."/>
            <person name="Steindorff A."/>
            <person name="Ohm R.A."/>
            <person name="Martin F."/>
            <person name="Silar P."/>
            <person name="Natvig D.O."/>
            <person name="Lalanne C."/>
            <person name="Gautier V."/>
            <person name="Ament-Velasquez S.L."/>
            <person name="Kruys A."/>
            <person name="Hutchinson M.I."/>
            <person name="Powell A.J."/>
            <person name="Barry K."/>
            <person name="Miller A.N."/>
            <person name="Grigoriev I.V."/>
            <person name="Debuchy R."/>
            <person name="Gladieux P."/>
            <person name="Hiltunen Thoren M."/>
            <person name="Johannesson H."/>
        </authorList>
    </citation>
    <scope>NUCLEOTIDE SEQUENCE</scope>
    <source>
        <strain evidence="2">CBS 560.94</strain>
    </source>
</reference>
<feature type="compositionally biased region" description="Polar residues" evidence="1">
    <location>
        <begin position="186"/>
        <end position="208"/>
    </location>
</feature>
<dbReference type="RefSeq" id="XP_062678091.1">
    <property type="nucleotide sequence ID" value="XM_062830760.1"/>
</dbReference>
<dbReference type="GeneID" id="87867914"/>
<dbReference type="EMBL" id="JAUEPP010000007">
    <property type="protein sequence ID" value="KAK3338731.1"/>
    <property type="molecule type" value="Genomic_DNA"/>
</dbReference>
<reference evidence="2" key="2">
    <citation type="submission" date="2023-06" db="EMBL/GenBank/DDBJ databases">
        <authorList>
            <consortium name="Lawrence Berkeley National Laboratory"/>
            <person name="Haridas S."/>
            <person name="Hensen N."/>
            <person name="Bonometti L."/>
            <person name="Westerberg I."/>
            <person name="Brannstrom I.O."/>
            <person name="Guillou S."/>
            <person name="Cros-Aarteil S."/>
            <person name="Calhoun S."/>
            <person name="Kuo A."/>
            <person name="Mondo S."/>
            <person name="Pangilinan J."/>
            <person name="Riley R."/>
            <person name="Labutti K."/>
            <person name="Andreopoulos B."/>
            <person name="Lipzen A."/>
            <person name="Chen C."/>
            <person name="Yanf M."/>
            <person name="Daum C."/>
            <person name="Ng V."/>
            <person name="Clum A."/>
            <person name="Steindorff A."/>
            <person name="Ohm R."/>
            <person name="Martin F."/>
            <person name="Silar P."/>
            <person name="Natvig D."/>
            <person name="Lalanne C."/>
            <person name="Gautier V."/>
            <person name="Ament-Velasquez S.L."/>
            <person name="Kruys A."/>
            <person name="Hutchinson M.I."/>
            <person name="Powell A.J."/>
            <person name="Barry K."/>
            <person name="Miller A.N."/>
            <person name="Grigoriev I.V."/>
            <person name="Debuchy R."/>
            <person name="Gladieux P."/>
            <person name="Thoren M.H."/>
            <person name="Johannesson H."/>
        </authorList>
    </citation>
    <scope>NUCLEOTIDE SEQUENCE</scope>
    <source>
        <strain evidence="2">CBS 560.94</strain>
    </source>
</reference>
<dbReference type="Proteomes" id="UP001278500">
    <property type="component" value="Unassembled WGS sequence"/>
</dbReference>
<name>A0AAE0J8R4_9PEZI</name>
<keyword evidence="3" id="KW-1185">Reference proteome</keyword>
<evidence type="ECO:0000256" key="1">
    <source>
        <dbReference type="SAM" id="MobiDB-lite"/>
    </source>
</evidence>
<feature type="region of interest" description="Disordered" evidence="1">
    <location>
        <begin position="1"/>
        <end position="26"/>
    </location>
</feature>
<evidence type="ECO:0000313" key="2">
    <source>
        <dbReference type="EMBL" id="KAK3338731.1"/>
    </source>
</evidence>